<organism evidence="8 9">
    <name type="scientific">Exophiala bonariae</name>
    <dbReference type="NCBI Taxonomy" id="1690606"/>
    <lineage>
        <taxon>Eukaryota</taxon>
        <taxon>Fungi</taxon>
        <taxon>Dikarya</taxon>
        <taxon>Ascomycota</taxon>
        <taxon>Pezizomycotina</taxon>
        <taxon>Eurotiomycetes</taxon>
        <taxon>Chaetothyriomycetidae</taxon>
        <taxon>Chaetothyriales</taxon>
        <taxon>Herpotrichiellaceae</taxon>
        <taxon>Exophiala</taxon>
    </lineage>
</organism>
<feature type="compositionally biased region" description="Low complexity" evidence="6">
    <location>
        <begin position="761"/>
        <end position="776"/>
    </location>
</feature>
<dbReference type="Gene3D" id="3.30.470.30">
    <property type="entry name" value="DNA ligase/mRNA capping enzyme"/>
    <property type="match status" value="1"/>
</dbReference>
<evidence type="ECO:0000256" key="6">
    <source>
        <dbReference type="SAM" id="MobiDB-lite"/>
    </source>
</evidence>
<evidence type="ECO:0000256" key="3">
    <source>
        <dbReference type="ARBA" id="ARBA00022741"/>
    </source>
</evidence>
<proteinExistence type="inferred from homology"/>
<comment type="caution">
    <text evidence="8">The sequence shown here is derived from an EMBL/GenBank/DDBJ whole genome shotgun (WGS) entry which is preliminary data.</text>
</comment>
<dbReference type="GO" id="GO:0006297">
    <property type="term" value="P:nucleotide-excision repair, DNA gap filling"/>
    <property type="evidence" value="ECO:0007669"/>
    <property type="project" value="TreeGrafter"/>
</dbReference>
<dbReference type="GO" id="GO:0032807">
    <property type="term" value="C:DNA ligase IV complex"/>
    <property type="evidence" value="ECO:0007669"/>
    <property type="project" value="TreeGrafter"/>
</dbReference>
<feature type="compositionally biased region" description="Low complexity" evidence="6">
    <location>
        <begin position="1071"/>
        <end position="1086"/>
    </location>
</feature>
<dbReference type="GO" id="GO:0003910">
    <property type="term" value="F:DNA ligase (ATP) activity"/>
    <property type="evidence" value="ECO:0007669"/>
    <property type="project" value="InterPro"/>
</dbReference>
<feature type="domain" description="ATP-dependent DNA ligase family profile" evidence="7">
    <location>
        <begin position="397"/>
        <end position="517"/>
    </location>
</feature>
<dbReference type="RefSeq" id="XP_064709056.1">
    <property type="nucleotide sequence ID" value="XM_064854330.1"/>
</dbReference>
<protein>
    <recommendedName>
        <fullName evidence="7">ATP-dependent DNA ligase family profile domain-containing protein</fullName>
    </recommendedName>
</protein>
<dbReference type="SUPFAM" id="SSF56091">
    <property type="entry name" value="DNA ligase/mRNA capping enzyme, catalytic domain"/>
    <property type="match status" value="1"/>
</dbReference>
<keyword evidence="9" id="KW-1185">Reference proteome</keyword>
<dbReference type="Gene3D" id="3.30.1490.70">
    <property type="match status" value="1"/>
</dbReference>
<evidence type="ECO:0000256" key="1">
    <source>
        <dbReference type="ARBA" id="ARBA00007572"/>
    </source>
</evidence>
<comment type="similarity">
    <text evidence="1">Belongs to the ATP-dependent DNA ligase family.</text>
</comment>
<dbReference type="InterPro" id="IPR036599">
    <property type="entry name" value="DNA_ligase_N_sf"/>
</dbReference>
<dbReference type="InterPro" id="IPR029710">
    <property type="entry name" value="LIG4"/>
</dbReference>
<dbReference type="GO" id="GO:0003677">
    <property type="term" value="F:DNA binding"/>
    <property type="evidence" value="ECO:0007669"/>
    <property type="project" value="InterPro"/>
</dbReference>
<feature type="region of interest" description="Disordered" evidence="6">
    <location>
        <begin position="689"/>
        <end position="863"/>
    </location>
</feature>
<feature type="region of interest" description="Disordered" evidence="6">
    <location>
        <begin position="1013"/>
        <end position="1087"/>
    </location>
</feature>
<dbReference type="GeneID" id="89978951"/>
<name>A0AAV9NL19_9EURO</name>
<keyword evidence="3" id="KW-0547">Nucleotide-binding</keyword>
<accession>A0AAV9NL19</accession>
<dbReference type="InterPro" id="IPR012310">
    <property type="entry name" value="DNA_ligase_ATP-dep_cent"/>
</dbReference>
<keyword evidence="4" id="KW-0067">ATP-binding</keyword>
<feature type="compositionally biased region" description="Basic and acidic residues" evidence="6">
    <location>
        <begin position="911"/>
        <end position="925"/>
    </location>
</feature>
<evidence type="ECO:0000313" key="9">
    <source>
        <dbReference type="Proteomes" id="UP001358417"/>
    </source>
</evidence>
<dbReference type="PANTHER" id="PTHR45997:SF2">
    <property type="entry name" value="ATP DEPENDENT DNA LIGASE DOMAIN PROTEIN (AFU_ORTHOLOGUE AFUA_5G02430)"/>
    <property type="match status" value="1"/>
</dbReference>
<feature type="compositionally biased region" description="Polar residues" evidence="6">
    <location>
        <begin position="881"/>
        <end position="891"/>
    </location>
</feature>
<dbReference type="Gene3D" id="1.10.3260.10">
    <property type="entry name" value="DNA ligase, ATP-dependent, N-terminal domain"/>
    <property type="match status" value="1"/>
</dbReference>
<evidence type="ECO:0000256" key="2">
    <source>
        <dbReference type="ARBA" id="ARBA00022598"/>
    </source>
</evidence>
<evidence type="ECO:0000256" key="4">
    <source>
        <dbReference type="ARBA" id="ARBA00022840"/>
    </source>
</evidence>
<gene>
    <name evidence="8" type="ORF">LTR84_010796</name>
</gene>
<feature type="region of interest" description="Disordered" evidence="6">
    <location>
        <begin position="881"/>
        <end position="945"/>
    </location>
</feature>
<feature type="compositionally biased region" description="Basic and acidic residues" evidence="6">
    <location>
        <begin position="1046"/>
        <end position="1055"/>
    </location>
</feature>
<evidence type="ECO:0000256" key="5">
    <source>
        <dbReference type="ARBA" id="ARBA00023242"/>
    </source>
</evidence>
<keyword evidence="5" id="KW-0539">Nucleus</keyword>
<dbReference type="Pfam" id="PF01068">
    <property type="entry name" value="DNA_ligase_A_M"/>
    <property type="match status" value="1"/>
</dbReference>
<dbReference type="PANTHER" id="PTHR45997">
    <property type="entry name" value="DNA LIGASE 4"/>
    <property type="match status" value="1"/>
</dbReference>
<dbReference type="GO" id="GO:0006310">
    <property type="term" value="P:DNA recombination"/>
    <property type="evidence" value="ECO:0007669"/>
    <property type="project" value="InterPro"/>
</dbReference>
<dbReference type="InterPro" id="IPR012340">
    <property type="entry name" value="NA-bd_OB-fold"/>
</dbReference>
<sequence>MPGFKFKHLVNLLEDLEKGEKKNSNLYKGLPPLAIARAITEDWFKLHNHEINRIGPSALAFLSCLLPHRLSHRTYGLRERRLGTVVADALYLPEAGPRRARLKFWTGERDFATLVAEVLGETENLPPSARSEVTLEEIDAALLELAAKPGWPGHRTKTNRREILHPILKRLSSQEIKWLMRMILKSYSPALLPEQTILRKFHFILPELLTIQNSFEAALATLDHETLNGELVRKVDKPEEEEELSSLYTKAARVIRPILGVMVQRQSYQKARSMRHCIQISTPKDPDRQGTLPMQIERKYDGEYCQIHVDLSKAEGDRIKIFSKSGKDSTADREGLHRAIEDSLLLDDIKCPIGKNCILEGELLVWNREKQQIQPFHVIRKYVLHGGRSIGTSKDSPKDKDENLMIMYFDLLYIDDHSLLNDCLRERRRRLNQLIEQREGVCELAAAKILHFGRADAQENLFEYFTQAIRDRWEGLVVKSIPDPYFSWGKPPTVIKLKSDYVNGLEEPIDLCIVGGYLEQIAAIKYRPNNLSWTSFYLASFENKAEVEELNARPQFRIVDILHIQNQCISRADILHINQEGRYRQADRSVLNEYLEISFECKVPTRPITFFKEPFVVEVMGAGFDKPQDAAYLTHRFPRVKLHTDRTFLTTSSFDELQAMAVARSSPVSDSHITEIRERLAAANGRFHPIFNDQSQDSSSLSSLETSTPTTPPGLRTPSETVESMIERSPSVYSPSRGARSKSMGPRTPSRIYPPGLLYDGSPESNSGISSTNSTSPEHELSDDRSTRPVSAAQIRRRPQYIPDDSSEDVASESGYVEQRPHLTTKRLRYESDGPPEDVAPESNSAAPKRIKPNNRYNKLKPVSPPVVRRFAVDKLLQGLSSSEASTSPGNSDRLVPQPSRPSISQSLPRFHHEILNEDQHDHPQPHSQDADEERGRTKEYCNAPQDSSLAPLAYQSQSNFSSQRMYQPPGPSHDPVFHEPVFYDPQRPSAYSYPPPFLHPQITSEYVWQNPVSESTAPPWPASFPESNVRTPIQPQRSPYSHPRMLSDPRKESRAPLTEIPNAADHQDPSKSASGSGHGHFSSYSDEAKRKRENYYYGSFRGGASSPRGLIQSPKKKRIRCRIANEPCSKEKRSQILVHICRSPSSSAATSIGRILTSHWLILIVVADDSRPRDVAREIKDTSSAILRIREQVLGKVSPNDKAVIEKTRSEQCDEKLVIFLSKSARPVLSKIQQEMKTTQALRTQSRRDRSMASLSTAFKTYFAGAIHVSFPKPFFSPTMADLLVKEAIGSLSIGEVDRFGELCKATVDPAAPLLVTSATSVNLPTIYEDVNSKDQDSAEVIWKWCRVLMLMGSLGCDAEQV</sequence>
<dbReference type="GO" id="GO:0005524">
    <property type="term" value="F:ATP binding"/>
    <property type="evidence" value="ECO:0007669"/>
    <property type="project" value="UniProtKB-KW"/>
</dbReference>
<reference evidence="8 9" key="1">
    <citation type="submission" date="2023-08" db="EMBL/GenBank/DDBJ databases">
        <title>Black Yeasts Isolated from many extreme environments.</title>
        <authorList>
            <person name="Coleine C."/>
            <person name="Stajich J.E."/>
            <person name="Selbmann L."/>
        </authorList>
    </citation>
    <scope>NUCLEOTIDE SEQUENCE [LARGE SCALE GENOMIC DNA]</scope>
    <source>
        <strain evidence="8 9">CCFEE 5792</strain>
    </source>
</reference>
<feature type="compositionally biased region" description="Basic and acidic residues" evidence="6">
    <location>
        <begin position="777"/>
        <end position="787"/>
    </location>
</feature>
<dbReference type="EMBL" id="JAVRRD010000005">
    <property type="protein sequence ID" value="KAK5058533.1"/>
    <property type="molecule type" value="Genomic_DNA"/>
</dbReference>
<feature type="compositionally biased region" description="Polar residues" evidence="6">
    <location>
        <begin position="1026"/>
        <end position="1040"/>
    </location>
</feature>
<dbReference type="Pfam" id="PF04675">
    <property type="entry name" value="DNA_ligase_A_N"/>
    <property type="match status" value="1"/>
</dbReference>
<feature type="compositionally biased region" description="Low complexity" evidence="6">
    <location>
        <begin position="693"/>
        <end position="709"/>
    </location>
</feature>
<dbReference type="InterPro" id="IPR012308">
    <property type="entry name" value="DNA_ligase_ATP-dep_N"/>
</dbReference>
<dbReference type="GO" id="GO:0006303">
    <property type="term" value="P:double-strand break repair via nonhomologous end joining"/>
    <property type="evidence" value="ECO:0007669"/>
    <property type="project" value="TreeGrafter"/>
</dbReference>
<dbReference type="PROSITE" id="PS50160">
    <property type="entry name" value="DNA_LIGASE_A3"/>
    <property type="match status" value="1"/>
</dbReference>
<dbReference type="Gene3D" id="2.40.50.140">
    <property type="entry name" value="Nucleic acid-binding proteins"/>
    <property type="match status" value="1"/>
</dbReference>
<evidence type="ECO:0000313" key="8">
    <source>
        <dbReference type="EMBL" id="KAK5058533.1"/>
    </source>
</evidence>
<keyword evidence="2" id="KW-0436">Ligase</keyword>
<evidence type="ECO:0000259" key="7">
    <source>
        <dbReference type="PROSITE" id="PS50160"/>
    </source>
</evidence>
<dbReference type="Proteomes" id="UP001358417">
    <property type="component" value="Unassembled WGS sequence"/>
</dbReference>